<dbReference type="Proteomes" id="UP000056090">
    <property type="component" value="Chromosome"/>
</dbReference>
<accession>A0A075P7W8</accession>
<dbReference type="CDD" id="cd01748">
    <property type="entry name" value="GATase1_IGP_Synthase"/>
    <property type="match status" value="1"/>
</dbReference>
<dbReference type="Proteomes" id="UP000263517">
    <property type="component" value="Unassembled WGS sequence"/>
</dbReference>
<dbReference type="EMBL" id="DONK01000220">
    <property type="protein sequence ID" value="HBU52425.1"/>
    <property type="molecule type" value="Genomic_DNA"/>
</dbReference>
<protein>
    <recommendedName>
        <fullName evidence="12">Imidazole glycerol phosphate synthase subunit HisH</fullName>
        <ecNumber evidence="12">4.3.2.10</ecNumber>
    </recommendedName>
    <alternativeName>
        <fullName evidence="12">IGP synthase glutaminase subunit</fullName>
        <ecNumber evidence="12">3.5.1.2</ecNumber>
    </alternativeName>
    <alternativeName>
        <fullName evidence="12">IGP synthase subunit HisH</fullName>
    </alternativeName>
    <alternativeName>
        <fullName evidence="12">ImGP synthase subunit HisH</fullName>
        <shortName evidence="12">IGPS subunit HisH</shortName>
    </alternativeName>
</protein>
<evidence type="ECO:0000256" key="11">
    <source>
        <dbReference type="ARBA" id="ARBA00049534"/>
    </source>
</evidence>
<evidence type="ECO:0000256" key="8">
    <source>
        <dbReference type="ARBA" id="ARBA00023102"/>
    </source>
</evidence>
<dbReference type="RefSeq" id="WP_044057492.1">
    <property type="nucleotide sequence ID" value="NZ_CAJXAX010000013.1"/>
</dbReference>
<evidence type="ECO:0000313" key="19">
    <source>
        <dbReference type="Proteomes" id="UP000263517"/>
    </source>
</evidence>
<dbReference type="EC" id="3.5.1.2" evidence="12"/>
<dbReference type="Proteomes" id="UP000264779">
    <property type="component" value="Unassembled WGS sequence"/>
</dbReference>
<evidence type="ECO:0000313" key="15">
    <source>
        <dbReference type="EMBL" id="AIF99397.1"/>
    </source>
</evidence>
<keyword evidence="5 12" id="KW-0028">Amino-acid biosynthesis</keyword>
<dbReference type="GeneID" id="78255678"/>
<dbReference type="KEGG" id="aal:EP13_12265"/>
<comment type="function">
    <text evidence="12">IGPS catalyzes the conversion of PRFAR and glutamine to IGP, AICAR and glutamate. The HisH subunit catalyzes the hydrolysis of glutamine to glutamate and ammonia as part of the synthesis of IGP and AICAR. The resulting ammonia molecule is channeled to the active site of HisF.</text>
</comment>
<evidence type="ECO:0000313" key="17">
    <source>
        <dbReference type="EMBL" id="HBU52425.1"/>
    </source>
</evidence>
<dbReference type="InterPro" id="IPR029062">
    <property type="entry name" value="Class_I_gatase-like"/>
</dbReference>
<evidence type="ECO:0000313" key="16">
    <source>
        <dbReference type="EMBL" id="HAW76241.1"/>
    </source>
</evidence>
<organism evidence="15 18">
    <name type="scientific">Alteromonas australica</name>
    <dbReference type="NCBI Taxonomy" id="589873"/>
    <lineage>
        <taxon>Bacteria</taxon>
        <taxon>Pseudomonadati</taxon>
        <taxon>Pseudomonadota</taxon>
        <taxon>Gammaproteobacteria</taxon>
        <taxon>Alteromonadales</taxon>
        <taxon>Alteromonadaceae</taxon>
        <taxon>Alteromonas/Salinimonas group</taxon>
        <taxon>Alteromonas</taxon>
    </lineage>
</organism>
<dbReference type="PANTHER" id="PTHR42701">
    <property type="entry name" value="IMIDAZOLE GLYCEROL PHOSPHATE SYNTHASE SUBUNIT HISH"/>
    <property type="match status" value="1"/>
</dbReference>
<evidence type="ECO:0000256" key="1">
    <source>
        <dbReference type="ARBA" id="ARBA00004496"/>
    </source>
</evidence>
<dbReference type="HAMAP" id="MF_00278">
    <property type="entry name" value="HisH"/>
    <property type="match status" value="1"/>
</dbReference>
<keyword evidence="9 12" id="KW-0456">Lyase</keyword>
<dbReference type="NCBIfam" id="TIGR01855">
    <property type="entry name" value="IMP_synth_hisH"/>
    <property type="match status" value="1"/>
</dbReference>
<dbReference type="GO" id="GO:0016829">
    <property type="term" value="F:lyase activity"/>
    <property type="evidence" value="ECO:0007669"/>
    <property type="project" value="UniProtKB-KW"/>
</dbReference>
<evidence type="ECO:0000256" key="5">
    <source>
        <dbReference type="ARBA" id="ARBA00022605"/>
    </source>
</evidence>
<dbReference type="EC" id="4.3.2.10" evidence="12"/>
<name>A0A075P7W8_9ALTE</name>
<evidence type="ECO:0000256" key="2">
    <source>
        <dbReference type="ARBA" id="ARBA00005091"/>
    </source>
</evidence>
<dbReference type="Pfam" id="PF00117">
    <property type="entry name" value="GATase"/>
    <property type="match status" value="1"/>
</dbReference>
<dbReference type="GO" id="GO:0000107">
    <property type="term" value="F:imidazoleglycerol-phosphate synthase activity"/>
    <property type="evidence" value="ECO:0007669"/>
    <property type="project" value="UniProtKB-UniRule"/>
</dbReference>
<dbReference type="UniPathway" id="UPA00031">
    <property type="reaction ID" value="UER00010"/>
</dbReference>
<dbReference type="GO" id="GO:0005737">
    <property type="term" value="C:cytoplasm"/>
    <property type="evidence" value="ECO:0007669"/>
    <property type="project" value="UniProtKB-SubCell"/>
</dbReference>
<evidence type="ECO:0000256" key="7">
    <source>
        <dbReference type="ARBA" id="ARBA00022962"/>
    </source>
</evidence>
<feature type="active site" evidence="12 13">
    <location>
        <position position="195"/>
    </location>
</feature>
<evidence type="ECO:0000313" key="20">
    <source>
        <dbReference type="Proteomes" id="UP000264779"/>
    </source>
</evidence>
<comment type="pathway">
    <text evidence="2 12">Amino-acid biosynthesis; L-histidine biosynthesis; L-histidine from 5-phospho-alpha-D-ribose 1-diphosphate: step 5/9.</text>
</comment>
<reference evidence="15 18" key="1">
    <citation type="submission" date="2014-06" db="EMBL/GenBank/DDBJ databases">
        <title>Genomes of Alteromonas australica, a world apart.</title>
        <authorList>
            <person name="Gonzaga A."/>
            <person name="Lopez-Perez M."/>
            <person name="Rodriguez-Valera F."/>
        </authorList>
    </citation>
    <scope>NUCLEOTIDE SEQUENCE [LARGE SCALE GENOMIC DNA]</scope>
    <source>
        <strain evidence="15 18">H 17</strain>
    </source>
</reference>
<dbReference type="InterPro" id="IPR017926">
    <property type="entry name" value="GATASE"/>
</dbReference>
<evidence type="ECO:0000256" key="13">
    <source>
        <dbReference type="PIRSR" id="PIRSR000495-1"/>
    </source>
</evidence>
<keyword evidence="7 12" id="KW-0315">Glutamine amidotransferase</keyword>
<evidence type="ECO:0000256" key="10">
    <source>
        <dbReference type="ARBA" id="ARBA00047838"/>
    </source>
</evidence>
<dbReference type="Gene3D" id="3.40.50.880">
    <property type="match status" value="1"/>
</dbReference>
<comment type="subunit">
    <text evidence="3 12">Heterodimer of HisH and HisF.</text>
</comment>
<dbReference type="PIRSF" id="PIRSF000495">
    <property type="entry name" value="Amidotransf_hisH"/>
    <property type="match status" value="1"/>
</dbReference>
<keyword evidence="4 12" id="KW-0963">Cytoplasm</keyword>
<keyword evidence="6 12" id="KW-0378">Hydrolase</keyword>
<reference evidence="19 20" key="2">
    <citation type="journal article" date="2018" name="Nat. Biotechnol.">
        <title>A standardized bacterial taxonomy based on genome phylogeny substantially revises the tree of life.</title>
        <authorList>
            <person name="Parks D.H."/>
            <person name="Chuvochina M."/>
            <person name="Waite D.W."/>
            <person name="Rinke C."/>
            <person name="Skarshewski A."/>
            <person name="Chaumeil P.A."/>
            <person name="Hugenholtz P."/>
        </authorList>
    </citation>
    <scope>NUCLEOTIDE SEQUENCE [LARGE SCALE GENOMIC DNA]</scope>
    <source>
        <strain evidence="17">UBA11621</strain>
        <strain evidence="16">UBA11978</strain>
    </source>
</reference>
<sequence>MSVVNTSQRQKIVIVNTGCANISSVRFALERLGVEVDVSDDVKVIKSADKVFLPGVGTATAAMASIKQKALVDALQTLTQPVLGVCLGMQLMVETSAEGGFQGTGNIECLNLMPGHVARMESKGVRLPHMGWNTVSHNSEHKEESLFKGIPQDTYFYFVHSFAVPEYEHTLASCTYGNTFSAAINKNNFYGVQFHPERSGEAGAQLLTNFVNL</sequence>
<evidence type="ECO:0000256" key="3">
    <source>
        <dbReference type="ARBA" id="ARBA00011152"/>
    </source>
</evidence>
<evidence type="ECO:0000256" key="6">
    <source>
        <dbReference type="ARBA" id="ARBA00022801"/>
    </source>
</evidence>
<dbReference type="EMBL" id="CP008849">
    <property type="protein sequence ID" value="AIF99397.1"/>
    <property type="molecule type" value="Genomic_DNA"/>
</dbReference>
<feature type="active site" description="Nucleophile" evidence="12 13">
    <location>
        <position position="86"/>
    </location>
</feature>
<evidence type="ECO:0000256" key="12">
    <source>
        <dbReference type="HAMAP-Rule" id="MF_00278"/>
    </source>
</evidence>
<dbReference type="EMBL" id="DNAN01000388">
    <property type="protein sequence ID" value="HAW76241.1"/>
    <property type="molecule type" value="Genomic_DNA"/>
</dbReference>
<gene>
    <name evidence="12 16" type="primary">hisH</name>
    <name evidence="16" type="ORF">DCW74_10960</name>
    <name evidence="17" type="ORF">DEB45_14315</name>
    <name evidence="15" type="ORF">EP13_12265</name>
</gene>
<feature type="active site" evidence="12 13">
    <location>
        <position position="197"/>
    </location>
</feature>
<evidence type="ECO:0000313" key="18">
    <source>
        <dbReference type="Proteomes" id="UP000056090"/>
    </source>
</evidence>
<dbReference type="GO" id="GO:0004359">
    <property type="term" value="F:glutaminase activity"/>
    <property type="evidence" value="ECO:0007669"/>
    <property type="project" value="UniProtKB-EC"/>
</dbReference>
<evidence type="ECO:0000256" key="4">
    <source>
        <dbReference type="ARBA" id="ARBA00022490"/>
    </source>
</evidence>
<dbReference type="SUPFAM" id="SSF52317">
    <property type="entry name" value="Class I glutamine amidotransferase-like"/>
    <property type="match status" value="1"/>
</dbReference>
<evidence type="ECO:0000256" key="9">
    <source>
        <dbReference type="ARBA" id="ARBA00023239"/>
    </source>
</evidence>
<proteinExistence type="inferred from homology"/>
<dbReference type="PROSITE" id="PS51273">
    <property type="entry name" value="GATASE_TYPE_1"/>
    <property type="match status" value="1"/>
</dbReference>
<dbReference type="PANTHER" id="PTHR42701:SF1">
    <property type="entry name" value="IMIDAZOLE GLYCEROL PHOSPHATE SYNTHASE SUBUNIT HISH"/>
    <property type="match status" value="1"/>
</dbReference>
<comment type="subcellular location">
    <subcellularLocation>
        <location evidence="1 12">Cytoplasm</location>
    </subcellularLocation>
</comment>
<dbReference type="AlphaFoldDB" id="A0A075P7W8"/>
<dbReference type="GO" id="GO:0000105">
    <property type="term" value="P:L-histidine biosynthetic process"/>
    <property type="evidence" value="ECO:0007669"/>
    <property type="project" value="UniProtKB-UniRule"/>
</dbReference>
<dbReference type="eggNOG" id="COG0118">
    <property type="taxonomic scope" value="Bacteria"/>
</dbReference>
<dbReference type="FunFam" id="3.40.50.880:FF:000009">
    <property type="entry name" value="Imidazole glycerol phosphate synthase subunit HisH"/>
    <property type="match status" value="1"/>
</dbReference>
<dbReference type="InterPro" id="IPR010139">
    <property type="entry name" value="Imidazole-glycPsynth_HisH"/>
</dbReference>
<keyword evidence="18" id="KW-1185">Reference proteome</keyword>
<comment type="catalytic activity">
    <reaction evidence="10 12">
        <text>5-[(5-phospho-1-deoxy-D-ribulos-1-ylimino)methylamino]-1-(5-phospho-beta-D-ribosyl)imidazole-4-carboxamide + L-glutamine = D-erythro-1-(imidazol-4-yl)glycerol 3-phosphate + 5-amino-1-(5-phospho-beta-D-ribosyl)imidazole-4-carboxamide + L-glutamate + H(+)</text>
        <dbReference type="Rhea" id="RHEA:24793"/>
        <dbReference type="ChEBI" id="CHEBI:15378"/>
        <dbReference type="ChEBI" id="CHEBI:29985"/>
        <dbReference type="ChEBI" id="CHEBI:58278"/>
        <dbReference type="ChEBI" id="CHEBI:58359"/>
        <dbReference type="ChEBI" id="CHEBI:58475"/>
        <dbReference type="ChEBI" id="CHEBI:58525"/>
        <dbReference type="EC" id="4.3.2.10"/>
    </reaction>
</comment>
<comment type="catalytic activity">
    <reaction evidence="11 12">
        <text>L-glutamine + H2O = L-glutamate + NH4(+)</text>
        <dbReference type="Rhea" id="RHEA:15889"/>
        <dbReference type="ChEBI" id="CHEBI:15377"/>
        <dbReference type="ChEBI" id="CHEBI:28938"/>
        <dbReference type="ChEBI" id="CHEBI:29985"/>
        <dbReference type="ChEBI" id="CHEBI:58359"/>
        <dbReference type="EC" id="3.5.1.2"/>
    </reaction>
</comment>
<feature type="domain" description="Glutamine amidotransferase" evidence="14">
    <location>
        <begin position="18"/>
        <end position="211"/>
    </location>
</feature>
<evidence type="ECO:0000259" key="14">
    <source>
        <dbReference type="Pfam" id="PF00117"/>
    </source>
</evidence>
<keyword evidence="8 12" id="KW-0368">Histidine biosynthesis</keyword>